<dbReference type="HOGENOM" id="CLU_2371430_0_0_7"/>
<evidence type="ECO:0000313" key="4">
    <source>
        <dbReference type="Proteomes" id="UP000001351"/>
    </source>
</evidence>
<dbReference type="RefSeq" id="WP_002611742.1">
    <property type="nucleotide sequence ID" value="NC_014623.1"/>
</dbReference>
<evidence type="ECO:0000313" key="2">
    <source>
        <dbReference type="EMBL" id="ADO75043.1"/>
    </source>
</evidence>
<gene>
    <name evidence="2" type="ordered locus">STAUR_7287</name>
    <name evidence="3" type="ORF">STIAU_6018</name>
</gene>
<feature type="transmembrane region" description="Helical" evidence="1">
    <location>
        <begin position="17"/>
        <end position="37"/>
    </location>
</feature>
<reference evidence="2 4" key="2">
    <citation type="journal article" date="2011" name="Mol. Biol. Evol.">
        <title>Comparative genomic analysis of fruiting body formation in Myxococcales.</title>
        <authorList>
            <person name="Huntley S."/>
            <person name="Hamann N."/>
            <person name="Wegener-Feldbrugge S."/>
            <person name="Treuner-Lange A."/>
            <person name="Kube M."/>
            <person name="Reinhardt R."/>
            <person name="Klages S."/>
            <person name="Muller R."/>
            <person name="Ronning C.M."/>
            <person name="Nierman W.C."/>
            <person name="Sogaard-Andersen L."/>
        </authorList>
    </citation>
    <scope>NUCLEOTIDE SEQUENCE [LARGE SCALE GENOMIC DNA]</scope>
    <source>
        <strain evidence="2 4">DW4/3-1</strain>
    </source>
</reference>
<evidence type="ECO:0000313" key="3">
    <source>
        <dbReference type="EMBL" id="EAU68682.1"/>
    </source>
</evidence>
<dbReference type="EMBL" id="CP002271">
    <property type="protein sequence ID" value="ADO75043.1"/>
    <property type="molecule type" value="Genomic_DNA"/>
</dbReference>
<reference evidence="3 5" key="1">
    <citation type="submission" date="2006-04" db="EMBL/GenBank/DDBJ databases">
        <authorList>
            <person name="Nierman W.C."/>
        </authorList>
    </citation>
    <scope>NUCLEOTIDE SEQUENCE [LARGE SCALE GENOMIC DNA]</scope>
    <source>
        <strain evidence="3 5">DW4/3-1</strain>
    </source>
</reference>
<proteinExistence type="predicted"/>
<protein>
    <submittedName>
        <fullName evidence="2">Conserved uncharacterized protein</fullName>
    </submittedName>
</protein>
<evidence type="ECO:0000256" key="1">
    <source>
        <dbReference type="SAM" id="Phobius"/>
    </source>
</evidence>
<keyword evidence="1" id="KW-0472">Membrane</keyword>
<keyword evidence="1" id="KW-1133">Transmembrane helix</keyword>
<dbReference type="Proteomes" id="UP000032702">
    <property type="component" value="Unassembled WGS sequence"/>
</dbReference>
<dbReference type="KEGG" id="sur:STAUR_7287"/>
<evidence type="ECO:0000313" key="5">
    <source>
        <dbReference type="Proteomes" id="UP000032702"/>
    </source>
</evidence>
<keyword evidence="1" id="KW-0812">Transmembrane</keyword>
<sequence length="95" mass="10611">MVHGRPKPRWSQPLSVLIAWGGLFTSVVFYMVFVSLVSSPKKGALFQWAVQYFRIANVAALVSLYAAVRHRSNVGLALFVLSLGLIFFYLNFSVS</sequence>
<feature type="transmembrane region" description="Helical" evidence="1">
    <location>
        <begin position="74"/>
        <end position="92"/>
    </location>
</feature>
<organism evidence="3 5">
    <name type="scientific">Stigmatella aurantiaca (strain DW4/3-1)</name>
    <dbReference type="NCBI Taxonomy" id="378806"/>
    <lineage>
        <taxon>Bacteria</taxon>
        <taxon>Pseudomonadati</taxon>
        <taxon>Myxococcota</taxon>
        <taxon>Myxococcia</taxon>
        <taxon>Myxococcales</taxon>
        <taxon>Cystobacterineae</taxon>
        <taxon>Archangiaceae</taxon>
        <taxon>Stigmatella</taxon>
    </lineage>
</organism>
<name>Q09AA8_STIAD</name>
<dbReference type="EMBL" id="AAMD01000014">
    <property type="protein sequence ID" value="EAU68682.1"/>
    <property type="molecule type" value="Genomic_DNA"/>
</dbReference>
<dbReference type="Proteomes" id="UP000001351">
    <property type="component" value="Chromosome"/>
</dbReference>
<feature type="transmembrane region" description="Helical" evidence="1">
    <location>
        <begin position="49"/>
        <end position="68"/>
    </location>
</feature>
<accession>Q09AA8</accession>
<dbReference type="AlphaFoldDB" id="Q09AA8"/>
<keyword evidence="4" id="KW-1185">Reference proteome</keyword>